<dbReference type="Proteomes" id="UP001595886">
    <property type="component" value="Unassembled WGS sequence"/>
</dbReference>
<dbReference type="EMBL" id="JBHSHD010000010">
    <property type="protein sequence ID" value="MFC4821427.1"/>
    <property type="molecule type" value="Genomic_DNA"/>
</dbReference>
<dbReference type="PROSITE" id="PS51295">
    <property type="entry name" value="CRM"/>
    <property type="match status" value="1"/>
</dbReference>
<evidence type="ECO:0000313" key="4">
    <source>
        <dbReference type="EMBL" id="MFC4821427.1"/>
    </source>
</evidence>
<reference evidence="5" key="1">
    <citation type="journal article" date="2019" name="Int. J. Syst. Evol. Microbiol.">
        <title>The Global Catalogue of Microorganisms (GCM) 10K type strain sequencing project: providing services to taxonomists for standard genome sequencing and annotation.</title>
        <authorList>
            <consortium name="The Broad Institute Genomics Platform"/>
            <consortium name="The Broad Institute Genome Sequencing Center for Infectious Disease"/>
            <person name="Wu L."/>
            <person name="Ma J."/>
        </authorList>
    </citation>
    <scope>NUCLEOTIDE SEQUENCE [LARGE SCALE GENOMIC DNA]</scope>
    <source>
        <strain evidence="5">CCUG 30340</strain>
    </source>
</reference>
<dbReference type="InterPro" id="IPR017924">
    <property type="entry name" value="RNA-binding_YhbY"/>
</dbReference>
<dbReference type="InterPro" id="IPR035920">
    <property type="entry name" value="YhbY-like_sf"/>
</dbReference>
<sequence>MPLSSSQKRYLRGFAHDLKPVILVGQKGVTPALLAEFDSALAHHELVKVKLADDERDSREASIEAIRAHSGAEVVQTIGKVACFYKRNPDKAQFTLPK</sequence>
<dbReference type="InterPro" id="IPR001890">
    <property type="entry name" value="RNA-binding_CRM"/>
</dbReference>
<evidence type="ECO:0000256" key="2">
    <source>
        <dbReference type="PROSITE-ProRule" id="PRU00626"/>
    </source>
</evidence>
<dbReference type="PANTHER" id="PTHR40065:SF3">
    <property type="entry name" value="RNA-BINDING PROTEIN YHBY"/>
    <property type="match status" value="1"/>
</dbReference>
<organism evidence="4 5">
    <name type="scientific">Dokdonella ginsengisoli</name>
    <dbReference type="NCBI Taxonomy" id="363846"/>
    <lineage>
        <taxon>Bacteria</taxon>
        <taxon>Pseudomonadati</taxon>
        <taxon>Pseudomonadota</taxon>
        <taxon>Gammaproteobacteria</taxon>
        <taxon>Lysobacterales</taxon>
        <taxon>Rhodanobacteraceae</taxon>
        <taxon>Dokdonella</taxon>
    </lineage>
</organism>
<dbReference type="PANTHER" id="PTHR40065">
    <property type="entry name" value="RNA-BINDING PROTEIN YHBY"/>
    <property type="match status" value="1"/>
</dbReference>
<dbReference type="Pfam" id="PF01985">
    <property type="entry name" value="CRS1_YhbY"/>
    <property type="match status" value="1"/>
</dbReference>
<evidence type="ECO:0000256" key="1">
    <source>
        <dbReference type="ARBA" id="ARBA00022884"/>
    </source>
</evidence>
<accession>A0ABV9R0Z2</accession>
<proteinExistence type="predicted"/>
<gene>
    <name evidence="4" type="primary">yhbY</name>
    <name evidence="4" type="ORF">ACFO6Q_13925</name>
</gene>
<name>A0ABV9R0Z2_9GAMM</name>
<evidence type="ECO:0000313" key="5">
    <source>
        <dbReference type="Proteomes" id="UP001595886"/>
    </source>
</evidence>
<comment type="caution">
    <text evidence="4">The sequence shown here is derived from an EMBL/GenBank/DDBJ whole genome shotgun (WGS) entry which is preliminary data.</text>
</comment>
<dbReference type="Gene3D" id="3.30.110.60">
    <property type="entry name" value="YhbY-like"/>
    <property type="match status" value="1"/>
</dbReference>
<dbReference type="SUPFAM" id="SSF75471">
    <property type="entry name" value="YhbY-like"/>
    <property type="match status" value="1"/>
</dbReference>
<feature type="domain" description="CRM" evidence="3">
    <location>
        <begin position="1"/>
        <end position="97"/>
    </location>
</feature>
<protein>
    <submittedName>
        <fullName evidence="4">Ribosome assembly RNA-binding protein YhbY</fullName>
    </submittedName>
</protein>
<keyword evidence="5" id="KW-1185">Reference proteome</keyword>
<evidence type="ECO:0000259" key="3">
    <source>
        <dbReference type="PROSITE" id="PS51295"/>
    </source>
</evidence>
<dbReference type="RefSeq" id="WP_380021709.1">
    <property type="nucleotide sequence ID" value="NZ_JBHSHD010000010.1"/>
</dbReference>
<dbReference type="NCBIfam" id="TIGR00253">
    <property type="entry name" value="RNA_bind_YhbY"/>
    <property type="match status" value="1"/>
</dbReference>
<dbReference type="SMART" id="SM01103">
    <property type="entry name" value="CRS1_YhbY"/>
    <property type="match status" value="1"/>
</dbReference>
<dbReference type="InterPro" id="IPR051925">
    <property type="entry name" value="RNA-binding_domain"/>
</dbReference>
<keyword evidence="1 2" id="KW-0694">RNA-binding</keyword>